<reference evidence="1 2" key="1">
    <citation type="submission" date="2017-09" db="EMBL/GenBank/DDBJ databases">
        <title>Genome sequences of Natrinema ejinorence JCM 13890T.</title>
        <authorList>
            <person name="Roh S.W."/>
            <person name="Kim Y.B."/>
            <person name="Kim J.Y."/>
        </authorList>
    </citation>
    <scope>NUCLEOTIDE SEQUENCE [LARGE SCALE GENOMIC DNA]</scope>
    <source>
        <strain evidence="1 2">JCM 13890</strain>
    </source>
</reference>
<keyword evidence="2" id="KW-1185">Reference proteome</keyword>
<gene>
    <name evidence="1" type="ORF">CP557_07380</name>
</gene>
<comment type="caution">
    <text evidence="1">The sequence shown here is derived from an EMBL/GenBank/DDBJ whole genome shotgun (WGS) entry which is preliminary data.</text>
</comment>
<organism evidence="1 2">
    <name type="scientific">Natrinema ejinorense</name>
    <dbReference type="NCBI Taxonomy" id="373386"/>
    <lineage>
        <taxon>Archaea</taxon>
        <taxon>Methanobacteriati</taxon>
        <taxon>Methanobacteriota</taxon>
        <taxon>Stenosarchaea group</taxon>
        <taxon>Halobacteria</taxon>
        <taxon>Halobacteriales</taxon>
        <taxon>Natrialbaceae</taxon>
        <taxon>Natrinema</taxon>
    </lineage>
</organism>
<dbReference type="RefSeq" id="WP_097379323.1">
    <property type="nucleotide sequence ID" value="NZ_NXNI01000001.1"/>
</dbReference>
<accession>A0A2A5QU84</accession>
<dbReference type="AlphaFoldDB" id="A0A2A5QU84"/>
<dbReference type="EMBL" id="NXNI01000001">
    <property type="protein sequence ID" value="PCR90375.1"/>
    <property type="molecule type" value="Genomic_DNA"/>
</dbReference>
<proteinExistence type="predicted"/>
<evidence type="ECO:0000313" key="1">
    <source>
        <dbReference type="EMBL" id="PCR90375.1"/>
    </source>
</evidence>
<evidence type="ECO:0000313" key="2">
    <source>
        <dbReference type="Proteomes" id="UP000219689"/>
    </source>
</evidence>
<name>A0A2A5QU84_9EURY</name>
<protein>
    <submittedName>
        <fullName evidence="1">Uncharacterized protein</fullName>
    </submittedName>
</protein>
<sequence>MAIQQQVAHVEEQYGRYICQECNDCGARVLSTVKWMVKDGIDECPHCGHPDATAWMPCVLDSVLSDSTWKPEYNEALELVEQDRAALIFDEGVYRFVGSGSETGGVG</sequence>
<dbReference type="Proteomes" id="UP000219689">
    <property type="component" value="Unassembled WGS sequence"/>
</dbReference>